<feature type="compositionally biased region" description="Low complexity" evidence="1">
    <location>
        <begin position="60"/>
        <end position="72"/>
    </location>
</feature>
<name>A0A4S9YAQ2_AURPU</name>
<dbReference type="AlphaFoldDB" id="A0A4S9YAQ2"/>
<gene>
    <name evidence="2" type="ORF">D6C83_09412</name>
</gene>
<dbReference type="Proteomes" id="UP000304947">
    <property type="component" value="Unassembled WGS sequence"/>
</dbReference>
<comment type="caution">
    <text evidence="2">The sequence shown here is derived from an EMBL/GenBank/DDBJ whole genome shotgun (WGS) entry which is preliminary data.</text>
</comment>
<reference evidence="2 3" key="1">
    <citation type="submission" date="2018-10" db="EMBL/GenBank/DDBJ databases">
        <title>Fifty Aureobasidium pullulans genomes reveal a recombining polyextremotolerant generalist.</title>
        <authorList>
            <person name="Gostincar C."/>
            <person name="Turk M."/>
            <person name="Zajc J."/>
            <person name="Gunde-Cimerman N."/>
        </authorList>
    </citation>
    <scope>NUCLEOTIDE SEQUENCE [LARGE SCALE GENOMIC DNA]</scope>
    <source>
        <strain evidence="2 3">EXF-3380</strain>
    </source>
</reference>
<proteinExistence type="predicted"/>
<evidence type="ECO:0000313" key="2">
    <source>
        <dbReference type="EMBL" id="THZ89137.1"/>
    </source>
</evidence>
<feature type="region of interest" description="Disordered" evidence="1">
    <location>
        <begin position="32"/>
        <end position="107"/>
    </location>
</feature>
<feature type="compositionally biased region" description="Basic residues" evidence="1">
    <location>
        <begin position="73"/>
        <end position="82"/>
    </location>
</feature>
<organism evidence="2 3">
    <name type="scientific">Aureobasidium pullulans</name>
    <name type="common">Black yeast</name>
    <name type="synonym">Pullularia pullulans</name>
    <dbReference type="NCBI Taxonomy" id="5580"/>
    <lineage>
        <taxon>Eukaryota</taxon>
        <taxon>Fungi</taxon>
        <taxon>Dikarya</taxon>
        <taxon>Ascomycota</taxon>
        <taxon>Pezizomycotina</taxon>
        <taxon>Dothideomycetes</taxon>
        <taxon>Dothideomycetidae</taxon>
        <taxon>Dothideales</taxon>
        <taxon>Saccotheciaceae</taxon>
        <taxon>Aureobasidium</taxon>
    </lineage>
</organism>
<sequence>MLSRANSDAALRLRRAKFHRVITFQLFTNIQQSRTRSQHRPKTMARKELNRRQAAKRKGTATTTTRKLATKIATKKTVKRKAANVALRRSSRISRDPVHESTDLISY</sequence>
<evidence type="ECO:0000313" key="3">
    <source>
        <dbReference type="Proteomes" id="UP000304947"/>
    </source>
</evidence>
<protein>
    <submittedName>
        <fullName evidence="2">Uncharacterized protein</fullName>
    </submittedName>
</protein>
<accession>A0A4S9YAQ2</accession>
<dbReference type="EMBL" id="QZBU01006198">
    <property type="protein sequence ID" value="THZ89137.1"/>
    <property type="molecule type" value="Genomic_DNA"/>
</dbReference>
<evidence type="ECO:0000256" key="1">
    <source>
        <dbReference type="SAM" id="MobiDB-lite"/>
    </source>
</evidence>
<feature type="compositionally biased region" description="Basic and acidic residues" evidence="1">
    <location>
        <begin position="93"/>
        <end position="107"/>
    </location>
</feature>